<dbReference type="InterPro" id="IPR044926">
    <property type="entry name" value="RGS_subdomain_2"/>
</dbReference>
<evidence type="ECO:0000313" key="3">
    <source>
        <dbReference type="EMBL" id="KAF6037126.1"/>
    </source>
</evidence>
<dbReference type="PANTHER" id="PTHR46583:SF1">
    <property type="entry name" value="REGULATOR OF G-PROTEIN SIGNALING 22"/>
    <property type="match status" value="1"/>
</dbReference>
<dbReference type="GO" id="GO:0001965">
    <property type="term" value="F:G-protein alpha-subunit binding"/>
    <property type="evidence" value="ECO:0007669"/>
    <property type="project" value="InterPro"/>
</dbReference>
<accession>A0A7J7KI35</accession>
<dbReference type="Pfam" id="PF00615">
    <property type="entry name" value="RGS"/>
    <property type="match status" value="2"/>
</dbReference>
<evidence type="ECO:0000259" key="2">
    <source>
        <dbReference type="PROSITE" id="PS50132"/>
    </source>
</evidence>
<evidence type="ECO:0000256" key="1">
    <source>
        <dbReference type="SAM" id="MobiDB-lite"/>
    </source>
</evidence>
<dbReference type="GO" id="GO:0005634">
    <property type="term" value="C:nucleus"/>
    <property type="evidence" value="ECO:0007669"/>
    <property type="project" value="TreeGrafter"/>
</dbReference>
<dbReference type="Proteomes" id="UP000593567">
    <property type="component" value="Unassembled WGS sequence"/>
</dbReference>
<dbReference type="AlphaFoldDB" id="A0A7J7KI35"/>
<name>A0A7J7KI35_BUGNE</name>
<keyword evidence="4" id="KW-1185">Reference proteome</keyword>
<dbReference type="PROSITE" id="PS50132">
    <property type="entry name" value="RGS"/>
    <property type="match status" value="2"/>
</dbReference>
<sequence length="591" mass="69106">MNALLKALSCEHDSGLFFRRYIEYTKNRVSKKSKEIFAHYITKTSLKFIACPYRTIQNVQNQLNPPYEEVFDEAEIYALEQLLQAWQSMGYQDRQLLREVQTKNIVINLETKPKLVVNLQRKGFLRPGDLQPDEDPMENFEDPVYDESLLEAVPEDFRDFSLDKIIRTAIHLENFRQFLQSHFATMDLSCWMDIEEFRKMDPKLTDEADTKAREIKRKYFNKKYFFGPNSPASREGLDKMLEGGWVSSSKEIIAFRRSLLNPIVSYQFQRFVSIKSDLLENDVLFWRECQKYKHLHHQHTDDSFIVQKINVIINCFIVTNMDPPLQIDISQEQADRIAEKKRELGPYIFREAQLTVFRFLFEHWTEFCAFKSNTATDQILPTVERKRRRAKLRERQRLKELEEQQEKVTSSYCHYENARRRALGLPIEGEENRELDDPNLETAKKKEDEDDEKSETSEGQQVAWRYSSYMEGLNKENIVNKTSEETFSCLSGEGKETASQEKTDSVEKATIDISDLKDLKAPTAEKPAVPDEEVKPSNTKRKSQNKNENIKKDSMRTKGTSTSTGSRNHKSDKKDATHLKSINKALSETLK</sequence>
<dbReference type="EMBL" id="VXIV02000617">
    <property type="protein sequence ID" value="KAF6037126.1"/>
    <property type="molecule type" value="Genomic_DNA"/>
</dbReference>
<dbReference type="InterPro" id="IPR016137">
    <property type="entry name" value="RGS"/>
</dbReference>
<feature type="region of interest" description="Disordered" evidence="1">
    <location>
        <begin position="490"/>
        <end position="591"/>
    </location>
</feature>
<dbReference type="OrthoDB" id="10013157at2759"/>
<feature type="compositionally biased region" description="Basic and acidic residues" evidence="1">
    <location>
        <begin position="430"/>
        <end position="447"/>
    </location>
</feature>
<dbReference type="SUPFAM" id="SSF48097">
    <property type="entry name" value="Regulator of G-protein signaling, RGS"/>
    <property type="match status" value="3"/>
</dbReference>
<dbReference type="GO" id="GO:0005737">
    <property type="term" value="C:cytoplasm"/>
    <property type="evidence" value="ECO:0007669"/>
    <property type="project" value="TreeGrafter"/>
</dbReference>
<dbReference type="InterPro" id="IPR042651">
    <property type="entry name" value="Rgs22"/>
</dbReference>
<gene>
    <name evidence="3" type="ORF">EB796_004564</name>
</gene>
<dbReference type="GO" id="GO:0009966">
    <property type="term" value="P:regulation of signal transduction"/>
    <property type="evidence" value="ECO:0007669"/>
    <property type="project" value="InterPro"/>
</dbReference>
<feature type="domain" description="RGS" evidence="2">
    <location>
        <begin position="254"/>
        <end position="360"/>
    </location>
</feature>
<reference evidence="3" key="1">
    <citation type="submission" date="2020-06" db="EMBL/GenBank/DDBJ databases">
        <title>Draft genome of Bugula neritina, a colonial animal packing powerful symbionts and potential medicines.</title>
        <authorList>
            <person name="Rayko M."/>
        </authorList>
    </citation>
    <scope>NUCLEOTIDE SEQUENCE [LARGE SCALE GENOMIC DNA]</scope>
    <source>
        <strain evidence="3">Kwan_BN1</strain>
    </source>
</reference>
<feature type="compositionally biased region" description="Basic and acidic residues" evidence="1">
    <location>
        <begin position="493"/>
        <end position="520"/>
    </location>
</feature>
<proteinExistence type="predicted"/>
<feature type="region of interest" description="Disordered" evidence="1">
    <location>
        <begin position="424"/>
        <end position="464"/>
    </location>
</feature>
<dbReference type="InterPro" id="IPR036305">
    <property type="entry name" value="RGS_sf"/>
</dbReference>
<feature type="domain" description="RGS" evidence="2">
    <location>
        <begin position="161"/>
        <end position="220"/>
    </location>
</feature>
<dbReference type="PANTHER" id="PTHR46583">
    <property type="entry name" value="REGULATOR OF G-PROTEIN SIGNALING 22"/>
    <property type="match status" value="1"/>
</dbReference>
<organism evidence="3 4">
    <name type="scientific">Bugula neritina</name>
    <name type="common">Brown bryozoan</name>
    <name type="synonym">Sertularia neritina</name>
    <dbReference type="NCBI Taxonomy" id="10212"/>
    <lineage>
        <taxon>Eukaryota</taxon>
        <taxon>Metazoa</taxon>
        <taxon>Spiralia</taxon>
        <taxon>Lophotrochozoa</taxon>
        <taxon>Bryozoa</taxon>
        <taxon>Gymnolaemata</taxon>
        <taxon>Cheilostomatida</taxon>
        <taxon>Flustrina</taxon>
        <taxon>Buguloidea</taxon>
        <taxon>Bugulidae</taxon>
        <taxon>Bugula</taxon>
    </lineage>
</organism>
<evidence type="ECO:0000313" key="4">
    <source>
        <dbReference type="Proteomes" id="UP000593567"/>
    </source>
</evidence>
<comment type="caution">
    <text evidence="3">The sequence shown here is derived from an EMBL/GenBank/DDBJ whole genome shotgun (WGS) entry which is preliminary data.</text>
</comment>
<dbReference type="Gene3D" id="1.10.167.10">
    <property type="entry name" value="Regulator of G-protein Signalling 4, domain 2"/>
    <property type="match status" value="3"/>
</dbReference>
<protein>
    <submittedName>
        <fullName evidence="3">RGS22</fullName>
    </submittedName>
</protein>
<dbReference type="SMART" id="SM00315">
    <property type="entry name" value="RGS"/>
    <property type="match status" value="1"/>
</dbReference>